<reference evidence="2" key="1">
    <citation type="journal article" date="2017" name="Gigascience">
        <title>The genome draft of coconut (Cocos nucifera).</title>
        <authorList>
            <person name="Xiao Y."/>
            <person name="Xu P."/>
            <person name="Fan H."/>
            <person name="Baudouin L."/>
            <person name="Xia W."/>
            <person name="Bocs S."/>
            <person name="Xu J."/>
            <person name="Li Q."/>
            <person name="Guo A."/>
            <person name="Zhou L."/>
            <person name="Li J."/>
            <person name="Wu Y."/>
            <person name="Ma Z."/>
            <person name="Armero A."/>
            <person name="Issali A.E."/>
            <person name="Liu N."/>
            <person name="Peng M."/>
            <person name="Yang Y."/>
        </authorList>
    </citation>
    <scope>NUCLEOTIDE SEQUENCE</scope>
    <source>
        <tissue evidence="2">Spear leaf of Hainan Tall coconut</tissue>
    </source>
</reference>
<reference evidence="2" key="2">
    <citation type="submission" date="2019-07" db="EMBL/GenBank/DDBJ databases">
        <authorList>
            <person name="Yang Y."/>
            <person name="Bocs S."/>
            <person name="Baudouin L."/>
        </authorList>
    </citation>
    <scope>NUCLEOTIDE SEQUENCE</scope>
    <source>
        <tissue evidence="2">Spear leaf of Hainan Tall coconut</tissue>
    </source>
</reference>
<dbReference type="OrthoDB" id="1843873at2759"/>
<keyword evidence="3" id="KW-1185">Reference proteome</keyword>
<gene>
    <name evidence="2" type="ORF">COCNU_03G005030</name>
</gene>
<dbReference type="PANTHER" id="PTHR33492:SF11">
    <property type="entry name" value="OS04G0670900 PROTEIN"/>
    <property type="match status" value="1"/>
</dbReference>
<comment type="caution">
    <text evidence="2">The sequence shown here is derived from an EMBL/GenBank/DDBJ whole genome shotgun (WGS) entry which is preliminary data.</text>
</comment>
<name>A0A8K0I2L8_COCNU</name>
<evidence type="ECO:0000313" key="3">
    <source>
        <dbReference type="Proteomes" id="UP000797356"/>
    </source>
</evidence>
<accession>A0A8K0I2L8</accession>
<dbReference type="EMBL" id="CM017874">
    <property type="protein sequence ID" value="KAG1334384.1"/>
    <property type="molecule type" value="Genomic_DNA"/>
</dbReference>
<dbReference type="PANTHER" id="PTHR33492">
    <property type="entry name" value="OSJNBA0043A12.37 PROTEIN-RELATED"/>
    <property type="match status" value="1"/>
</dbReference>
<evidence type="ECO:0000259" key="1">
    <source>
        <dbReference type="Pfam" id="PF13837"/>
    </source>
</evidence>
<sequence>MTVKYLNDKHYVGGGSSSSSDAIPYSMEQRWKWVKNDCWNNAGLRNQNQCNDKWNNLLRDYKKVCNYEARAMTFTADSIARDRPSYWVMKQHEQNSKCKSMRRGDGQDGRCWQR</sequence>
<dbReference type="Proteomes" id="UP000797356">
    <property type="component" value="Chromosome 3"/>
</dbReference>
<organism evidence="2 3">
    <name type="scientific">Cocos nucifera</name>
    <name type="common">Coconut palm</name>
    <dbReference type="NCBI Taxonomy" id="13894"/>
    <lineage>
        <taxon>Eukaryota</taxon>
        <taxon>Viridiplantae</taxon>
        <taxon>Streptophyta</taxon>
        <taxon>Embryophyta</taxon>
        <taxon>Tracheophyta</taxon>
        <taxon>Spermatophyta</taxon>
        <taxon>Magnoliopsida</taxon>
        <taxon>Liliopsida</taxon>
        <taxon>Arecaceae</taxon>
        <taxon>Arecoideae</taxon>
        <taxon>Cocoseae</taxon>
        <taxon>Attaleinae</taxon>
        <taxon>Cocos</taxon>
    </lineage>
</organism>
<evidence type="ECO:0000313" key="2">
    <source>
        <dbReference type="EMBL" id="KAG1334384.1"/>
    </source>
</evidence>
<protein>
    <submittedName>
        <fullName evidence="2">Putative trihelix transcription factor ASR3</fullName>
    </submittedName>
</protein>
<dbReference type="InterPro" id="IPR044822">
    <property type="entry name" value="Myb_DNA-bind_4"/>
</dbReference>
<dbReference type="AlphaFoldDB" id="A0A8K0I2L8"/>
<dbReference type="Pfam" id="PF13837">
    <property type="entry name" value="Myb_DNA-bind_4"/>
    <property type="match status" value="1"/>
</dbReference>
<feature type="domain" description="Myb/SANT-like DNA-binding" evidence="1">
    <location>
        <begin position="27"/>
        <end position="68"/>
    </location>
</feature>
<dbReference type="Gene3D" id="1.10.10.60">
    <property type="entry name" value="Homeodomain-like"/>
    <property type="match status" value="1"/>
</dbReference>
<proteinExistence type="predicted"/>